<organism evidence="1 2">
    <name type="scientific">Romanomermis culicivorax</name>
    <name type="common">Nematode worm</name>
    <dbReference type="NCBI Taxonomy" id="13658"/>
    <lineage>
        <taxon>Eukaryota</taxon>
        <taxon>Metazoa</taxon>
        <taxon>Ecdysozoa</taxon>
        <taxon>Nematoda</taxon>
        <taxon>Enoplea</taxon>
        <taxon>Dorylaimia</taxon>
        <taxon>Mermithida</taxon>
        <taxon>Mermithoidea</taxon>
        <taxon>Mermithidae</taxon>
        <taxon>Romanomermis</taxon>
    </lineage>
</organism>
<name>A0A915J6F2_ROMCU</name>
<sequence length="65" mass="7693">MAQKSNRHSRGGNFRVSTFFQMCFRKEKYVPRMIRNVKKKKHIVTCLDDSYVAHQKTSGVKFDIL</sequence>
<reference evidence="2" key="1">
    <citation type="submission" date="2022-11" db="UniProtKB">
        <authorList>
            <consortium name="WormBaseParasite"/>
        </authorList>
    </citation>
    <scope>IDENTIFICATION</scope>
</reference>
<evidence type="ECO:0000313" key="2">
    <source>
        <dbReference type="WBParaSite" id="nRc.2.0.1.t22021-RA"/>
    </source>
</evidence>
<dbReference type="WBParaSite" id="nRc.2.0.1.t22021-RA">
    <property type="protein sequence ID" value="nRc.2.0.1.t22021-RA"/>
    <property type="gene ID" value="nRc.2.0.1.g22021"/>
</dbReference>
<evidence type="ECO:0000313" key="1">
    <source>
        <dbReference type="Proteomes" id="UP000887565"/>
    </source>
</evidence>
<keyword evidence="1" id="KW-1185">Reference proteome</keyword>
<proteinExistence type="predicted"/>
<dbReference type="AlphaFoldDB" id="A0A915J6F2"/>
<dbReference type="Proteomes" id="UP000887565">
    <property type="component" value="Unplaced"/>
</dbReference>
<protein>
    <submittedName>
        <fullName evidence="2">Uncharacterized protein</fullName>
    </submittedName>
</protein>
<accession>A0A915J6F2</accession>